<organism evidence="2 3">
    <name type="scientific">Leminorella grimontii</name>
    <dbReference type="NCBI Taxonomy" id="82981"/>
    <lineage>
        <taxon>Bacteria</taxon>
        <taxon>Pseudomonadati</taxon>
        <taxon>Pseudomonadota</taxon>
        <taxon>Gammaproteobacteria</taxon>
        <taxon>Enterobacterales</taxon>
        <taxon>Budviciaceae</taxon>
        <taxon>Leminorella</taxon>
    </lineage>
</organism>
<evidence type="ECO:0000313" key="2">
    <source>
        <dbReference type="EMBL" id="GKX55676.1"/>
    </source>
</evidence>
<sequence length="136" mass="15078">MDTTRLTFTIASLAVGAVSTGLIFFLLHRLYLKKWHAVAFLYGAISSLACSAVTYGITSTIVSVPSMIEKLSLPHYLTIVTLFNSLLLALPATYLFRNGTIKNTLSLFAINTFILFIYKKLTGGMISLMLFYLFYG</sequence>
<keyword evidence="1" id="KW-0812">Transmembrane</keyword>
<dbReference type="RefSeq" id="WP_134388942.1">
    <property type="nucleotide sequence ID" value="NZ_BRLH01000003.1"/>
</dbReference>
<feature type="transmembrane region" description="Helical" evidence="1">
    <location>
        <begin position="6"/>
        <end position="27"/>
    </location>
</feature>
<feature type="transmembrane region" description="Helical" evidence="1">
    <location>
        <begin position="39"/>
        <end position="64"/>
    </location>
</feature>
<proteinExistence type="predicted"/>
<accession>A0AAV5N0N3</accession>
<feature type="transmembrane region" description="Helical" evidence="1">
    <location>
        <begin position="76"/>
        <end position="96"/>
    </location>
</feature>
<dbReference type="AlphaFoldDB" id="A0AAV5N0N3"/>
<reference evidence="2" key="1">
    <citation type="submission" date="2022-06" db="EMBL/GenBank/DDBJ databases">
        <title>Draft genome sequences of Leminorella grimontii str. JCM5902.</title>
        <authorList>
            <person name="Wakabayashi Y."/>
            <person name="Kojima K."/>
        </authorList>
    </citation>
    <scope>NUCLEOTIDE SEQUENCE</scope>
    <source>
        <strain evidence="2">JCM 5902</strain>
    </source>
</reference>
<keyword evidence="3" id="KW-1185">Reference proteome</keyword>
<comment type="caution">
    <text evidence="2">The sequence shown here is derived from an EMBL/GenBank/DDBJ whole genome shotgun (WGS) entry which is preliminary data.</text>
</comment>
<dbReference type="EMBL" id="BRLH01000003">
    <property type="protein sequence ID" value="GKX55676.1"/>
    <property type="molecule type" value="Genomic_DNA"/>
</dbReference>
<gene>
    <name evidence="2" type="ORF">SOASR030_17880</name>
</gene>
<protein>
    <submittedName>
        <fullName evidence="2">Uncharacterized protein</fullName>
    </submittedName>
</protein>
<feature type="transmembrane region" description="Helical" evidence="1">
    <location>
        <begin position="108"/>
        <end position="135"/>
    </location>
</feature>
<keyword evidence="1" id="KW-0472">Membrane</keyword>
<keyword evidence="1" id="KW-1133">Transmembrane helix</keyword>
<name>A0AAV5N0N3_9GAMM</name>
<dbReference type="Proteomes" id="UP001058124">
    <property type="component" value="Unassembled WGS sequence"/>
</dbReference>
<evidence type="ECO:0000256" key="1">
    <source>
        <dbReference type="SAM" id="Phobius"/>
    </source>
</evidence>
<evidence type="ECO:0000313" key="3">
    <source>
        <dbReference type="Proteomes" id="UP001058124"/>
    </source>
</evidence>